<keyword evidence="1" id="KW-0175">Coiled coil</keyword>
<dbReference type="PANTHER" id="PTHR12486">
    <property type="entry name" value="APRATAXIN-RELATED"/>
    <property type="match status" value="1"/>
</dbReference>
<evidence type="ECO:0000256" key="1">
    <source>
        <dbReference type="SAM" id="Coils"/>
    </source>
</evidence>
<dbReference type="Proteomes" id="UP001497453">
    <property type="component" value="Chromosome 3"/>
</dbReference>
<dbReference type="InterPro" id="IPR032566">
    <property type="entry name" value="Znf-C2HE"/>
</dbReference>
<dbReference type="InterPro" id="IPR036265">
    <property type="entry name" value="HIT-like_sf"/>
</dbReference>
<organism evidence="4 5">
    <name type="scientific">Somion occarium</name>
    <dbReference type="NCBI Taxonomy" id="3059160"/>
    <lineage>
        <taxon>Eukaryota</taxon>
        <taxon>Fungi</taxon>
        <taxon>Dikarya</taxon>
        <taxon>Basidiomycota</taxon>
        <taxon>Agaricomycotina</taxon>
        <taxon>Agaricomycetes</taxon>
        <taxon>Polyporales</taxon>
        <taxon>Cerrenaceae</taxon>
        <taxon>Somion</taxon>
    </lineage>
</organism>
<keyword evidence="5" id="KW-1185">Reference proteome</keyword>
<sequence length="263" mass="30500">MSNLTLLRSYALKTNPASLPPSVLFSHTENTLTIYDAYPKSIFHFLILPRTNAFLPLSVFDLTNLRTLLKGNKERAKEVISTLNDEATKLKKEIEEEMVNRYGFKWDIWMGFHPVPSMEHLHLHVLSADLRSPSMKTKKHYNSFRPKLGFFQHIDDVLSWFDAEPSYFNKMSELKKSKYEPLLKENLTCFRCDAMFKNIPTLKSHLEEEWNKLVQKEKAKHAKQSKRRRETEDAKSTTSHGDSSSGTPPKRQKLESPPDDVTS</sequence>
<feature type="coiled-coil region" evidence="1">
    <location>
        <begin position="73"/>
        <end position="100"/>
    </location>
</feature>
<dbReference type="Pfam" id="PF11969">
    <property type="entry name" value="DcpS_C"/>
    <property type="match status" value="1"/>
</dbReference>
<feature type="compositionally biased region" description="Low complexity" evidence="2">
    <location>
        <begin position="236"/>
        <end position="247"/>
    </location>
</feature>
<dbReference type="SUPFAM" id="SSF54197">
    <property type="entry name" value="HIT-like"/>
    <property type="match status" value="1"/>
</dbReference>
<gene>
    <name evidence="4" type="ORF">GFSPODELE1_LOCUS5043</name>
</gene>
<evidence type="ECO:0000259" key="3">
    <source>
        <dbReference type="Pfam" id="PF16278"/>
    </source>
</evidence>
<proteinExistence type="predicted"/>
<protein>
    <recommendedName>
        <fullName evidence="3">Aprataxin C2HE/C2H2/C2HC zinc finger domain-containing protein</fullName>
    </recommendedName>
</protein>
<evidence type="ECO:0000313" key="5">
    <source>
        <dbReference type="Proteomes" id="UP001497453"/>
    </source>
</evidence>
<dbReference type="Pfam" id="PF16278">
    <property type="entry name" value="zf-C2HE"/>
    <property type="match status" value="1"/>
</dbReference>
<feature type="region of interest" description="Disordered" evidence="2">
    <location>
        <begin position="215"/>
        <end position="263"/>
    </location>
</feature>
<evidence type="ECO:0000256" key="2">
    <source>
        <dbReference type="SAM" id="MobiDB-lite"/>
    </source>
</evidence>
<feature type="domain" description="Aprataxin C2HE/C2H2/C2HC zinc finger" evidence="3">
    <location>
        <begin position="148"/>
        <end position="212"/>
    </location>
</feature>
<feature type="compositionally biased region" description="Basic residues" evidence="2">
    <location>
        <begin position="218"/>
        <end position="228"/>
    </location>
</feature>
<dbReference type="PANTHER" id="PTHR12486:SF4">
    <property type="entry name" value="APRATAXIN"/>
    <property type="match status" value="1"/>
</dbReference>
<reference evidence="5" key="1">
    <citation type="submission" date="2024-04" db="EMBL/GenBank/DDBJ databases">
        <authorList>
            <person name="Shaw F."/>
            <person name="Minotto A."/>
        </authorList>
    </citation>
    <scope>NUCLEOTIDE SEQUENCE [LARGE SCALE GENOMIC DNA]</scope>
</reference>
<accession>A0ABP1D9J5</accession>
<dbReference type="Gene3D" id="3.30.428.10">
    <property type="entry name" value="HIT-like"/>
    <property type="match status" value="1"/>
</dbReference>
<name>A0ABP1D9J5_9APHY</name>
<dbReference type="EMBL" id="OZ037946">
    <property type="protein sequence ID" value="CAL1704540.1"/>
    <property type="molecule type" value="Genomic_DNA"/>
</dbReference>
<evidence type="ECO:0000313" key="4">
    <source>
        <dbReference type="EMBL" id="CAL1704540.1"/>
    </source>
</evidence>